<dbReference type="InterPro" id="IPR050389">
    <property type="entry name" value="LysR-type_TF"/>
</dbReference>
<keyword evidence="2" id="KW-0805">Transcription regulation</keyword>
<dbReference type="Pfam" id="PF00126">
    <property type="entry name" value="HTH_1"/>
    <property type="match status" value="1"/>
</dbReference>
<dbReference type="PANTHER" id="PTHR30118">
    <property type="entry name" value="HTH-TYPE TRANSCRIPTIONAL REGULATOR LEUO-RELATED"/>
    <property type="match status" value="1"/>
</dbReference>
<keyword evidence="7" id="KW-1185">Reference proteome</keyword>
<evidence type="ECO:0000256" key="2">
    <source>
        <dbReference type="ARBA" id="ARBA00023015"/>
    </source>
</evidence>
<dbReference type="PANTHER" id="PTHR30118:SF15">
    <property type="entry name" value="TRANSCRIPTIONAL REGULATORY PROTEIN"/>
    <property type="match status" value="1"/>
</dbReference>
<dbReference type="Gene3D" id="1.10.10.10">
    <property type="entry name" value="Winged helix-like DNA-binding domain superfamily/Winged helix DNA-binding domain"/>
    <property type="match status" value="1"/>
</dbReference>
<evidence type="ECO:0000256" key="1">
    <source>
        <dbReference type="ARBA" id="ARBA00009437"/>
    </source>
</evidence>
<comment type="caution">
    <text evidence="6">The sequence shown here is derived from an EMBL/GenBank/DDBJ whole genome shotgun (WGS) entry which is preliminary data.</text>
</comment>
<dbReference type="PROSITE" id="PS50931">
    <property type="entry name" value="HTH_LYSR"/>
    <property type="match status" value="1"/>
</dbReference>
<dbReference type="Proteomes" id="UP001148185">
    <property type="component" value="Unassembled WGS sequence"/>
</dbReference>
<accession>A0A9X4HFH5</accession>
<dbReference type="InterPro" id="IPR000847">
    <property type="entry name" value="LysR_HTH_N"/>
</dbReference>
<evidence type="ECO:0000259" key="5">
    <source>
        <dbReference type="PROSITE" id="PS50931"/>
    </source>
</evidence>
<protein>
    <submittedName>
        <fullName evidence="6">LysR family transcriptional regulator</fullName>
    </submittedName>
</protein>
<evidence type="ECO:0000313" key="7">
    <source>
        <dbReference type="Proteomes" id="UP001148185"/>
    </source>
</evidence>
<dbReference type="InterPro" id="IPR036388">
    <property type="entry name" value="WH-like_DNA-bd_sf"/>
</dbReference>
<dbReference type="RefSeq" id="WP_273878304.1">
    <property type="nucleotide sequence ID" value="NZ_JAMDHA010000041.1"/>
</dbReference>
<reference evidence="6 7" key="1">
    <citation type="submission" date="2022-05" db="EMBL/GenBank/DDBJ databases">
        <title>Novel Pseudomonas spp. Isolated from a Rainbow Trout Aquaculture Facility.</title>
        <authorList>
            <person name="Testerman T."/>
            <person name="Graf J."/>
        </authorList>
    </citation>
    <scope>NUCLEOTIDE SEQUENCE [LARGE SCALE GENOMIC DNA]</scope>
    <source>
        <strain evidence="6 7">ID1042</strain>
    </source>
</reference>
<gene>
    <name evidence="6" type="ORF">M5G27_27970</name>
</gene>
<comment type="similarity">
    <text evidence="1">Belongs to the LysR transcriptional regulatory family.</text>
</comment>
<dbReference type="AlphaFoldDB" id="A0A9X4HFH5"/>
<dbReference type="GO" id="GO:0003700">
    <property type="term" value="F:DNA-binding transcription factor activity"/>
    <property type="evidence" value="ECO:0007669"/>
    <property type="project" value="InterPro"/>
</dbReference>
<proteinExistence type="inferred from homology"/>
<dbReference type="SUPFAM" id="SSF46785">
    <property type="entry name" value="Winged helix' DNA-binding domain"/>
    <property type="match status" value="1"/>
</dbReference>
<evidence type="ECO:0000313" key="6">
    <source>
        <dbReference type="EMBL" id="MDD1011313.1"/>
    </source>
</evidence>
<feature type="domain" description="HTH lysR-type" evidence="5">
    <location>
        <begin position="11"/>
        <end position="68"/>
    </location>
</feature>
<dbReference type="GO" id="GO:0003677">
    <property type="term" value="F:DNA binding"/>
    <property type="evidence" value="ECO:0007669"/>
    <property type="project" value="UniProtKB-KW"/>
</dbReference>
<keyword evidence="4" id="KW-0804">Transcription</keyword>
<evidence type="ECO:0000256" key="4">
    <source>
        <dbReference type="ARBA" id="ARBA00023163"/>
    </source>
</evidence>
<organism evidence="6 7">
    <name type="scientific">Pseudomonas shahriarae</name>
    <dbReference type="NCBI Taxonomy" id="2745512"/>
    <lineage>
        <taxon>Bacteria</taxon>
        <taxon>Pseudomonadati</taxon>
        <taxon>Pseudomonadota</taxon>
        <taxon>Gammaproteobacteria</taxon>
        <taxon>Pseudomonadales</taxon>
        <taxon>Pseudomonadaceae</taxon>
        <taxon>Pseudomonas</taxon>
    </lineage>
</organism>
<name>A0A9X4HFH5_9PSED</name>
<keyword evidence="3" id="KW-0238">DNA-binding</keyword>
<dbReference type="EMBL" id="JAMDHA010000041">
    <property type="protein sequence ID" value="MDD1011313.1"/>
    <property type="molecule type" value="Genomic_DNA"/>
</dbReference>
<dbReference type="InterPro" id="IPR036390">
    <property type="entry name" value="WH_DNA-bd_sf"/>
</dbReference>
<evidence type="ECO:0000256" key="3">
    <source>
        <dbReference type="ARBA" id="ARBA00023125"/>
    </source>
</evidence>
<sequence>MLIDAQILQKFDLNTLVTFLVVYQERGVSKAAKRLNVTQPAVSNVLGKLRWRFDDPLFIPCGRSVRPTSKADLIAQKLAPAMIILQGLITADTMHNAASAPPP</sequence>